<evidence type="ECO:0000313" key="2">
    <source>
        <dbReference type="EMBL" id="ACK50488.1"/>
    </source>
</evidence>
<dbReference type="Gene3D" id="3.40.1360.10">
    <property type="match status" value="1"/>
</dbReference>
<dbReference type="RefSeq" id="WP_012590558.1">
    <property type="nucleotide sequence ID" value="NC_011666.1"/>
</dbReference>
<reference evidence="2 3" key="1">
    <citation type="journal article" date="2010" name="J. Bacteriol.">
        <title>Complete genome sequence of the aerobic facultative methanotroph Methylocella silvestris BL2.</title>
        <authorList>
            <person name="Chen Y."/>
            <person name="Crombie A."/>
            <person name="Rahman M.T."/>
            <person name="Dedysh S.N."/>
            <person name="Liesack W."/>
            <person name="Stott M.B."/>
            <person name="Alam M."/>
            <person name="Theisen A.R."/>
            <person name="Murrell J.C."/>
            <person name="Dunfield P.F."/>
        </authorList>
    </citation>
    <scope>NUCLEOTIDE SEQUENCE [LARGE SCALE GENOMIC DNA]</scope>
    <source>
        <strain evidence="3">DSM 15510 / CIP 108128 / LMG 27833 / NCIMB 13906 / BL2</strain>
    </source>
</reference>
<dbReference type="HOGENOM" id="CLU_1022367_0_0_5"/>
<organism evidence="2 3">
    <name type="scientific">Methylocella silvestris (strain DSM 15510 / CIP 108128 / LMG 27833 / NCIMB 13906 / BL2)</name>
    <dbReference type="NCBI Taxonomy" id="395965"/>
    <lineage>
        <taxon>Bacteria</taxon>
        <taxon>Pseudomonadati</taxon>
        <taxon>Pseudomonadota</taxon>
        <taxon>Alphaproteobacteria</taxon>
        <taxon>Hyphomicrobiales</taxon>
        <taxon>Beijerinckiaceae</taxon>
        <taxon>Methylocella</taxon>
    </lineage>
</organism>
<evidence type="ECO:0000313" key="3">
    <source>
        <dbReference type="Proteomes" id="UP000002257"/>
    </source>
</evidence>
<dbReference type="Proteomes" id="UP000002257">
    <property type="component" value="Chromosome"/>
</dbReference>
<accession>B8EI06</accession>
<protein>
    <recommendedName>
        <fullName evidence="4">Toprim domain-containing protein</fullName>
    </recommendedName>
</protein>
<proteinExistence type="predicted"/>
<dbReference type="AlphaFoldDB" id="B8EI06"/>
<dbReference type="InterPro" id="IPR034154">
    <property type="entry name" value="TOPRIM_DnaG/twinkle"/>
</dbReference>
<dbReference type="eggNOG" id="COG3378">
    <property type="taxonomic scope" value="Bacteria"/>
</dbReference>
<dbReference type="EMBL" id="CP001280">
    <property type="protein sequence ID" value="ACK50488.1"/>
    <property type="molecule type" value="Genomic_DNA"/>
</dbReference>
<feature type="compositionally biased region" description="Pro residues" evidence="1">
    <location>
        <begin position="14"/>
        <end position="23"/>
    </location>
</feature>
<dbReference type="STRING" id="395965.Msil_1538"/>
<dbReference type="CDD" id="cd01029">
    <property type="entry name" value="TOPRIM_primases"/>
    <property type="match status" value="1"/>
</dbReference>
<dbReference type="OrthoDB" id="784829at2"/>
<gene>
    <name evidence="2" type="ordered locus">Msil_1538</name>
</gene>
<name>B8EI06_METSB</name>
<evidence type="ECO:0008006" key="4">
    <source>
        <dbReference type="Google" id="ProtNLM"/>
    </source>
</evidence>
<dbReference type="KEGG" id="msl:Msil_1538"/>
<evidence type="ECO:0000256" key="1">
    <source>
        <dbReference type="SAM" id="MobiDB-lite"/>
    </source>
</evidence>
<keyword evidence="3" id="KW-1185">Reference proteome</keyword>
<sequence length="272" mass="29134">MGTAPKRRAVVPAPAAPPGPPTKHPTLGEPSARWTYLTAKGELAGFVCRFDRKGGKQFRPLVFFEEDDGARAWRWEAWSAPRPLYGLERLAQRPSAPVLLCEGEKAADAAGKLLPGHVCITSPNGAKSAAKADWGSLARRDVMIWPDADEAGAAYARDVTKLALAAGAKALALLSPPDDVDEGWDAADALAEGWTSEKTLALVDAAKAVGGATQAKQASEGKAPRRRPQRDALMALTQFCAFWHGADYEAFATVPVNGHNENWPVRSQAFKR</sequence>
<feature type="region of interest" description="Disordered" evidence="1">
    <location>
        <begin position="1"/>
        <end position="29"/>
    </location>
</feature>